<protein>
    <submittedName>
        <fullName evidence="2">Uncharacterized protein</fullName>
    </submittedName>
</protein>
<feature type="region of interest" description="Disordered" evidence="1">
    <location>
        <begin position="30"/>
        <end position="51"/>
    </location>
</feature>
<dbReference type="AlphaFoldDB" id="A0AAU7UBM0"/>
<name>A0AAU7UBM0_9DEIO</name>
<sequence>MTTYRGELADGATIYVGEHQEQTSINVLRGSGESHQGQMSRVQSGAWTRPPTLYGQPDGAVLQLHGSGGEQHYRLTSGGVQSLGEAPDLEGAAQISLMEVDEASVPQLKPMTPMTPMQPLDD</sequence>
<evidence type="ECO:0000313" key="2">
    <source>
        <dbReference type="EMBL" id="XBV85469.1"/>
    </source>
</evidence>
<dbReference type="KEGG" id="dsc:ABOD76_18855"/>
<feature type="compositionally biased region" description="Polar residues" evidence="1">
    <location>
        <begin position="33"/>
        <end position="46"/>
    </location>
</feature>
<reference evidence="2" key="1">
    <citation type="submission" date="2024-06" db="EMBL/GenBank/DDBJ databases">
        <title>Draft Genome Sequence of Deinococcus sonorensis Type Strain KR-87, a Biofilm Producing Representative of the Genus Deinococcus.</title>
        <authorList>
            <person name="Boren L.S."/>
            <person name="Grosso R.A."/>
            <person name="Hugenberg-Cox A.N."/>
            <person name="Hill J.T.E."/>
            <person name="Albert C.M."/>
            <person name="Tuohy J.M."/>
        </authorList>
    </citation>
    <scope>NUCLEOTIDE SEQUENCE</scope>
    <source>
        <strain evidence="2">KR-87</strain>
    </source>
</reference>
<dbReference type="EMBL" id="CP158299">
    <property type="protein sequence ID" value="XBV85469.1"/>
    <property type="molecule type" value="Genomic_DNA"/>
</dbReference>
<proteinExistence type="predicted"/>
<dbReference type="RefSeq" id="WP_350243506.1">
    <property type="nucleotide sequence ID" value="NZ_CP158299.1"/>
</dbReference>
<evidence type="ECO:0000256" key="1">
    <source>
        <dbReference type="SAM" id="MobiDB-lite"/>
    </source>
</evidence>
<organism evidence="2">
    <name type="scientific">Deinococcus sonorensis KR-87</name>
    <dbReference type="NCBI Taxonomy" id="694439"/>
    <lineage>
        <taxon>Bacteria</taxon>
        <taxon>Thermotogati</taxon>
        <taxon>Deinococcota</taxon>
        <taxon>Deinococci</taxon>
        <taxon>Deinococcales</taxon>
        <taxon>Deinococcaceae</taxon>
        <taxon>Deinococcus</taxon>
    </lineage>
</organism>
<gene>
    <name evidence="2" type="ORF">ABOD76_18855</name>
</gene>
<feature type="region of interest" description="Disordered" evidence="1">
    <location>
        <begin position="103"/>
        <end position="122"/>
    </location>
</feature>
<accession>A0AAU7UBM0</accession>